<dbReference type="Pfam" id="PF04717">
    <property type="entry name" value="Phage_base_V"/>
    <property type="match status" value="1"/>
</dbReference>
<name>A0A6J4RIX7_9ACTN</name>
<organism evidence="2">
    <name type="scientific">uncultured Solirubrobacteraceae bacterium</name>
    <dbReference type="NCBI Taxonomy" id="1162706"/>
    <lineage>
        <taxon>Bacteria</taxon>
        <taxon>Bacillati</taxon>
        <taxon>Actinomycetota</taxon>
        <taxon>Thermoleophilia</taxon>
        <taxon>Solirubrobacterales</taxon>
        <taxon>Solirubrobacteraceae</taxon>
        <taxon>environmental samples</taxon>
    </lineage>
</organism>
<dbReference type="NCBIfam" id="NF033848">
    <property type="entry name" value="VgrG_rel"/>
    <property type="match status" value="1"/>
</dbReference>
<dbReference type="SUPFAM" id="SSF69349">
    <property type="entry name" value="Phage fibre proteins"/>
    <property type="match status" value="1"/>
</dbReference>
<reference evidence="2" key="1">
    <citation type="submission" date="2020-02" db="EMBL/GenBank/DDBJ databases">
        <authorList>
            <person name="Meier V. D."/>
        </authorList>
    </citation>
    <scope>NUCLEOTIDE SEQUENCE</scope>
    <source>
        <strain evidence="2">AVDCRST_MAG67</strain>
    </source>
</reference>
<dbReference type="Gene3D" id="4.10.220.110">
    <property type="match status" value="1"/>
</dbReference>
<dbReference type="Gene3D" id="2.30.110.50">
    <property type="match status" value="1"/>
</dbReference>
<dbReference type="InterPro" id="IPR047702">
    <property type="entry name" value="VgrG-rel"/>
</dbReference>
<dbReference type="Pfam" id="PF05954">
    <property type="entry name" value="Phage_GPD"/>
    <property type="match status" value="1"/>
</dbReference>
<proteinExistence type="predicted"/>
<dbReference type="Gene3D" id="3.55.50.10">
    <property type="entry name" value="Baseplate protein-like domains"/>
    <property type="match status" value="1"/>
</dbReference>
<feature type="domain" description="Gp5/Type VI secretion system Vgr protein OB-fold" evidence="1">
    <location>
        <begin position="368"/>
        <end position="441"/>
    </location>
</feature>
<dbReference type="InterPro" id="IPR037026">
    <property type="entry name" value="Vgr_OB-fold_dom_sf"/>
</dbReference>
<sequence length="569" mass="59586">MSPPQPLIPKLEIRLAGSPMPDAFVELVDELVVHSHLRLPDSFAIRLVNPEDVVDSDAISLGTDVEILLGPATGGPLESVARGEIVALEPHFEARGSSLRVRGYDYSHKLNRSRLTATYQSMSYGDIAERVLRASGIAIGDIDDSGAPLPFVQQTNETAWDFLWRLAREIDFELVMTGTKINFRAADGARGQGAIKLALGEDLFAFRPRVSGVQQVDEVVVRGWDPASKQAIVATAALPAPASAIGVSHADSVSAVGGGTIAVVERPVTSQGQAQALAESVAAQLANTFVEGEGSVLGQPALLAGSTIEVSGVGTRFAGTYAVTAATHRVRQRDGYMTSFEISGRSARTILGDVAPRPARRWARSVVVGVVTNNQDPDGLGRVRVQSLELDDDHEGWWARLTAPSAGTGRGLLMLPQPGDEVLLAFEHDGDENPFVLGCLWNGTALPGALVHEDGSFHLASDRQVAIDAGDTITVTAAKDLVLEAEGKLDQHAVGAATLASDADVDVSAGAAMKVAARSSLQLDATTVTLTGAGQVELTADGALVIKAAQVQIQASAIAQISAPLIQLG</sequence>
<protein>
    <recommendedName>
        <fullName evidence="1">Gp5/Type VI secretion system Vgr protein OB-fold domain-containing protein</fullName>
    </recommendedName>
</protein>
<evidence type="ECO:0000313" key="2">
    <source>
        <dbReference type="EMBL" id="CAA9470771.1"/>
    </source>
</evidence>
<dbReference type="InterPro" id="IPR006531">
    <property type="entry name" value="Gp5/Vgr_OB"/>
</dbReference>
<dbReference type="SUPFAM" id="SSF69279">
    <property type="entry name" value="Phage tail proteins"/>
    <property type="match status" value="1"/>
</dbReference>
<accession>A0A6J4RIX7</accession>
<dbReference type="SUPFAM" id="SSF69255">
    <property type="entry name" value="gp5 N-terminal domain-like"/>
    <property type="match status" value="1"/>
</dbReference>
<dbReference type="Gene3D" id="2.40.50.230">
    <property type="entry name" value="Gp5 N-terminal domain"/>
    <property type="match status" value="1"/>
</dbReference>
<dbReference type="AlphaFoldDB" id="A0A6J4RIX7"/>
<dbReference type="EMBL" id="CADCVQ010000002">
    <property type="protein sequence ID" value="CAA9470771.1"/>
    <property type="molecule type" value="Genomic_DNA"/>
</dbReference>
<evidence type="ECO:0000259" key="1">
    <source>
        <dbReference type="Pfam" id="PF04717"/>
    </source>
</evidence>
<gene>
    <name evidence="2" type="ORF">AVDCRST_MAG67-9</name>
</gene>